<sequence>MVVVKKIFSIVAILLISIFAFSGCGQTNNTSSSKKQSDSKPKEINIGFQPGINHSLLIIAKNKGWFDEEFKKDNIKIKFQSFVSGPPMIEAFAGGKLDVGEVGDQPSIQARANNIDIKAVGVYAAGYKLNSILAATGSNIKSAKDLKGKKVAVTVGSSAHILLVRYLASAGLKESDIKLVNLQPPDIKTAFTSKDIDAAVVWDPYASSIEYEKTAKLIGDGTNLKYDINFIIVDNDFAKKNPDIVKRLLKVYKKTEDWVKANPDEATNIMAKELKLNKVVVQKGLSREDFDIRLTDEVTNSLSSTIKTLRQNKTIRKDVKVDELVDKTYLNAAGIK</sequence>
<proteinExistence type="inferred from homology"/>
<dbReference type="PANTHER" id="PTHR30024:SF42">
    <property type="entry name" value="ALIPHATIC SULFONATES-BINDING PROTEIN-RELATED"/>
    <property type="match status" value="1"/>
</dbReference>
<protein>
    <submittedName>
        <fullName evidence="7">Aliphatic sulfonate ABC transporter substrate-binding protein</fullName>
    </submittedName>
</protein>
<keyword evidence="8" id="KW-1185">Reference proteome</keyword>
<name>A0ABS8N363_9CLOT</name>
<keyword evidence="4 5" id="KW-0732">Signal</keyword>
<dbReference type="NCBIfam" id="TIGR01728">
    <property type="entry name" value="SsuA_fam"/>
    <property type="match status" value="1"/>
</dbReference>
<dbReference type="EMBL" id="JAJJPB010000003">
    <property type="protein sequence ID" value="MCC9294180.1"/>
    <property type="molecule type" value="Genomic_DNA"/>
</dbReference>
<organism evidence="7 8">
    <name type="scientific">Clostridium aromativorans</name>
    <dbReference type="NCBI Taxonomy" id="2836848"/>
    <lineage>
        <taxon>Bacteria</taxon>
        <taxon>Bacillati</taxon>
        <taxon>Bacillota</taxon>
        <taxon>Clostridia</taxon>
        <taxon>Eubacteriales</taxon>
        <taxon>Clostridiaceae</taxon>
        <taxon>Clostridium</taxon>
    </lineage>
</organism>
<dbReference type="InterPro" id="IPR010067">
    <property type="entry name" value="ABC_SsuA_sub-bd"/>
</dbReference>
<dbReference type="SMART" id="SM00062">
    <property type="entry name" value="PBPb"/>
    <property type="match status" value="1"/>
</dbReference>
<evidence type="ECO:0000313" key="8">
    <source>
        <dbReference type="Proteomes" id="UP001165422"/>
    </source>
</evidence>
<accession>A0ABS8N363</accession>
<dbReference type="PROSITE" id="PS51257">
    <property type="entry name" value="PROKAR_LIPOPROTEIN"/>
    <property type="match status" value="1"/>
</dbReference>
<reference evidence="7" key="1">
    <citation type="submission" date="2021-11" db="EMBL/GenBank/DDBJ databases">
        <authorList>
            <person name="Qingchun L."/>
            <person name="Dong Z."/>
            <person name="Zongwei Q."/>
            <person name="Jia Z."/>
            <person name="Duotao L."/>
        </authorList>
    </citation>
    <scope>NUCLEOTIDE SEQUENCE</scope>
    <source>
        <strain evidence="7">WLY-B-L2</strain>
    </source>
</reference>
<dbReference type="Pfam" id="PF09084">
    <property type="entry name" value="NMT1"/>
    <property type="match status" value="1"/>
</dbReference>
<feature type="signal peptide" evidence="5">
    <location>
        <begin position="1"/>
        <end position="22"/>
    </location>
</feature>
<feature type="chain" id="PRO_5045207405" evidence="5">
    <location>
        <begin position="23"/>
        <end position="336"/>
    </location>
</feature>
<dbReference type="PANTHER" id="PTHR30024">
    <property type="entry name" value="ALIPHATIC SULFONATES-BINDING PROTEIN-RELATED"/>
    <property type="match status" value="1"/>
</dbReference>
<comment type="similarity">
    <text evidence="2">Belongs to the bacterial solute-binding protein SsuA/TauA family.</text>
</comment>
<evidence type="ECO:0000256" key="1">
    <source>
        <dbReference type="ARBA" id="ARBA00004418"/>
    </source>
</evidence>
<evidence type="ECO:0000256" key="4">
    <source>
        <dbReference type="ARBA" id="ARBA00022729"/>
    </source>
</evidence>
<evidence type="ECO:0000256" key="2">
    <source>
        <dbReference type="ARBA" id="ARBA00010742"/>
    </source>
</evidence>
<evidence type="ECO:0000256" key="5">
    <source>
        <dbReference type="SAM" id="SignalP"/>
    </source>
</evidence>
<feature type="domain" description="Solute-binding protein family 3/N-terminal" evidence="6">
    <location>
        <begin position="43"/>
        <end position="277"/>
    </location>
</feature>
<evidence type="ECO:0000256" key="3">
    <source>
        <dbReference type="ARBA" id="ARBA00022448"/>
    </source>
</evidence>
<gene>
    <name evidence="7" type="ORF">LN736_04760</name>
</gene>
<dbReference type="SUPFAM" id="SSF53850">
    <property type="entry name" value="Periplasmic binding protein-like II"/>
    <property type="match status" value="1"/>
</dbReference>
<dbReference type="Gene3D" id="3.40.190.10">
    <property type="entry name" value="Periplasmic binding protein-like II"/>
    <property type="match status" value="2"/>
</dbReference>
<keyword evidence="3" id="KW-0813">Transport</keyword>
<dbReference type="Proteomes" id="UP001165422">
    <property type="component" value="Unassembled WGS sequence"/>
</dbReference>
<dbReference type="InterPro" id="IPR015168">
    <property type="entry name" value="SsuA/THI5"/>
</dbReference>
<comment type="subcellular location">
    <subcellularLocation>
        <location evidence="1">Periplasm</location>
    </subcellularLocation>
</comment>
<dbReference type="InterPro" id="IPR001638">
    <property type="entry name" value="Solute-binding_3/MltF_N"/>
</dbReference>
<evidence type="ECO:0000259" key="6">
    <source>
        <dbReference type="SMART" id="SM00062"/>
    </source>
</evidence>
<dbReference type="RefSeq" id="WP_229981105.1">
    <property type="nucleotide sequence ID" value="NZ_JAJJPB010000003.1"/>
</dbReference>
<evidence type="ECO:0000313" key="7">
    <source>
        <dbReference type="EMBL" id="MCC9294180.1"/>
    </source>
</evidence>
<comment type="caution">
    <text evidence="7">The sequence shown here is derived from an EMBL/GenBank/DDBJ whole genome shotgun (WGS) entry which is preliminary data.</text>
</comment>